<feature type="transmembrane region" description="Helical" evidence="5">
    <location>
        <begin position="12"/>
        <end position="30"/>
    </location>
</feature>
<feature type="transmembrane region" description="Helical" evidence="5">
    <location>
        <begin position="250"/>
        <end position="271"/>
    </location>
</feature>
<dbReference type="Pfam" id="PF03151">
    <property type="entry name" value="TPT"/>
    <property type="match status" value="1"/>
</dbReference>
<evidence type="ECO:0000256" key="3">
    <source>
        <dbReference type="ARBA" id="ARBA00022989"/>
    </source>
</evidence>
<organism evidence="7 8">
    <name type="scientific">Parascaris univalens</name>
    <name type="common">Nematode worm</name>
    <dbReference type="NCBI Taxonomy" id="6257"/>
    <lineage>
        <taxon>Eukaryota</taxon>
        <taxon>Metazoa</taxon>
        <taxon>Ecdysozoa</taxon>
        <taxon>Nematoda</taxon>
        <taxon>Chromadorea</taxon>
        <taxon>Rhabditida</taxon>
        <taxon>Spirurina</taxon>
        <taxon>Ascaridomorpha</taxon>
        <taxon>Ascaridoidea</taxon>
        <taxon>Ascarididae</taxon>
        <taxon>Parascaris</taxon>
    </lineage>
</organism>
<evidence type="ECO:0000256" key="4">
    <source>
        <dbReference type="ARBA" id="ARBA00023136"/>
    </source>
</evidence>
<feature type="transmembrane region" description="Helical" evidence="5">
    <location>
        <begin position="99"/>
        <end position="120"/>
    </location>
</feature>
<accession>A0A914ZMP0</accession>
<feature type="domain" description="Sugar phosphate transporter" evidence="6">
    <location>
        <begin position="19"/>
        <end position="296"/>
    </location>
</feature>
<dbReference type="GO" id="GO:0016020">
    <property type="term" value="C:membrane"/>
    <property type="evidence" value="ECO:0007669"/>
    <property type="project" value="UniProtKB-SubCell"/>
</dbReference>
<reference evidence="8" key="1">
    <citation type="submission" date="2022-11" db="UniProtKB">
        <authorList>
            <consortium name="WormBaseParasite"/>
        </authorList>
    </citation>
    <scope>IDENTIFICATION</scope>
</reference>
<protein>
    <submittedName>
        <fullName evidence="8">Sugar phosphate transporter domain-containing protein</fullName>
    </submittedName>
</protein>
<dbReference type="Proteomes" id="UP000887569">
    <property type="component" value="Unplaced"/>
</dbReference>
<feature type="transmembrane region" description="Helical" evidence="5">
    <location>
        <begin position="152"/>
        <end position="172"/>
    </location>
</feature>
<feature type="transmembrane region" description="Helical" evidence="5">
    <location>
        <begin position="184"/>
        <end position="203"/>
    </location>
</feature>
<feature type="transmembrane region" description="Helical" evidence="5">
    <location>
        <begin position="76"/>
        <end position="93"/>
    </location>
</feature>
<proteinExistence type="predicted"/>
<dbReference type="InterPro" id="IPR004853">
    <property type="entry name" value="Sugar_P_trans_dom"/>
</dbReference>
<keyword evidence="2 5" id="KW-0812">Transmembrane</keyword>
<dbReference type="InterPro" id="IPR050186">
    <property type="entry name" value="TPT_transporter"/>
</dbReference>
<evidence type="ECO:0000256" key="2">
    <source>
        <dbReference type="ARBA" id="ARBA00022692"/>
    </source>
</evidence>
<dbReference type="WBParaSite" id="PgB08_g045_t01">
    <property type="protein sequence ID" value="PgB08_g045_t01"/>
    <property type="gene ID" value="PgB08_g045"/>
</dbReference>
<keyword evidence="7" id="KW-1185">Reference proteome</keyword>
<sequence>MEETSTAIRLSAAAAYGICSILIVFVNKILLTNLRFPSFLCAGIGQMLATVSILFVASSFRIVSVPSFDRSIPRKIFPLPLIYVLNLLSGLGGTQKINLPMFTVLRRFSIVMTMLLEYLILGVKASYAIRFSVGLMILGSIIAAVYDLTFDAYGYSLIFINDICTAANGVFMKQKLEAKELGKYGLLYYNALFMLLPTIALAVTTDEFNKVSDFIISKGISWPLIMCFLLSCVCGFLLNYSVVLCTHYNSALTTACIGPIKNLFVTYVGMFSSGDYIFQWTNFIGINVSVLGSMLYTYVTFRMKPSSRQRLITIKPLSAINLEDPCLKVSLPIVL</sequence>
<evidence type="ECO:0000256" key="5">
    <source>
        <dbReference type="SAM" id="Phobius"/>
    </source>
</evidence>
<name>A0A914ZMP0_PARUN</name>
<keyword evidence="3 5" id="KW-1133">Transmembrane helix</keyword>
<dbReference type="AlphaFoldDB" id="A0A914ZMP0"/>
<evidence type="ECO:0000313" key="8">
    <source>
        <dbReference type="WBParaSite" id="PgB08_g045_t01"/>
    </source>
</evidence>
<feature type="transmembrane region" description="Helical" evidence="5">
    <location>
        <begin position="277"/>
        <end position="301"/>
    </location>
</feature>
<feature type="transmembrane region" description="Helical" evidence="5">
    <location>
        <begin position="215"/>
        <end position="238"/>
    </location>
</feature>
<evidence type="ECO:0000256" key="1">
    <source>
        <dbReference type="ARBA" id="ARBA00004141"/>
    </source>
</evidence>
<dbReference type="PANTHER" id="PTHR11132">
    <property type="entry name" value="SOLUTE CARRIER FAMILY 35"/>
    <property type="match status" value="1"/>
</dbReference>
<feature type="transmembrane region" description="Helical" evidence="5">
    <location>
        <begin position="36"/>
        <end position="56"/>
    </location>
</feature>
<keyword evidence="4 5" id="KW-0472">Membrane</keyword>
<comment type="subcellular location">
    <subcellularLocation>
        <location evidence="1">Membrane</location>
        <topology evidence="1">Multi-pass membrane protein</topology>
    </subcellularLocation>
</comment>
<evidence type="ECO:0000259" key="6">
    <source>
        <dbReference type="Pfam" id="PF03151"/>
    </source>
</evidence>
<evidence type="ECO:0000313" key="7">
    <source>
        <dbReference type="Proteomes" id="UP000887569"/>
    </source>
</evidence>
<feature type="transmembrane region" description="Helical" evidence="5">
    <location>
        <begin position="127"/>
        <end position="146"/>
    </location>
</feature>